<dbReference type="EMBL" id="MU006791">
    <property type="protein sequence ID" value="KAF2637988.1"/>
    <property type="molecule type" value="Genomic_DNA"/>
</dbReference>
<evidence type="ECO:0000259" key="3">
    <source>
        <dbReference type="Pfam" id="PF03427"/>
    </source>
</evidence>
<feature type="region of interest" description="Disordered" evidence="1">
    <location>
        <begin position="250"/>
        <end position="287"/>
    </location>
</feature>
<reference evidence="4" key="1">
    <citation type="journal article" date="2020" name="Stud. Mycol.">
        <title>101 Dothideomycetes genomes: a test case for predicting lifestyles and emergence of pathogens.</title>
        <authorList>
            <person name="Haridas S."/>
            <person name="Albert R."/>
            <person name="Binder M."/>
            <person name="Bloem J."/>
            <person name="Labutti K."/>
            <person name="Salamov A."/>
            <person name="Andreopoulos B."/>
            <person name="Baker S."/>
            <person name="Barry K."/>
            <person name="Bills G."/>
            <person name="Bluhm B."/>
            <person name="Cannon C."/>
            <person name="Castanera R."/>
            <person name="Culley D."/>
            <person name="Daum C."/>
            <person name="Ezra D."/>
            <person name="Gonzalez J."/>
            <person name="Henrissat B."/>
            <person name="Kuo A."/>
            <person name="Liang C."/>
            <person name="Lipzen A."/>
            <person name="Lutzoni F."/>
            <person name="Magnuson J."/>
            <person name="Mondo S."/>
            <person name="Nolan M."/>
            <person name="Ohm R."/>
            <person name="Pangilinan J."/>
            <person name="Park H.-J."/>
            <person name="Ramirez L."/>
            <person name="Alfaro M."/>
            <person name="Sun H."/>
            <person name="Tritt A."/>
            <person name="Yoshinaga Y."/>
            <person name="Zwiers L.-H."/>
            <person name="Turgeon B."/>
            <person name="Goodwin S."/>
            <person name="Spatafora J."/>
            <person name="Crous P."/>
            <person name="Grigoriev I."/>
        </authorList>
    </citation>
    <scope>NUCLEOTIDE SEQUENCE</scope>
    <source>
        <strain evidence="4">CBS 473.64</strain>
    </source>
</reference>
<dbReference type="OrthoDB" id="2342176at2759"/>
<dbReference type="PANTHER" id="PTHR36182:SF2">
    <property type="entry name" value="LYTIC POLYSACCHARIDE MONOOXYGENASE"/>
    <property type="match status" value="1"/>
</dbReference>
<dbReference type="PANTHER" id="PTHR36182">
    <property type="entry name" value="PROTEIN, PUTATIVE (AFU_ORTHOLOGUE AFUA_6G10930)-RELATED"/>
    <property type="match status" value="1"/>
</dbReference>
<dbReference type="GO" id="GO:0008061">
    <property type="term" value="F:chitin binding"/>
    <property type="evidence" value="ECO:0007669"/>
    <property type="project" value="InterPro"/>
</dbReference>
<dbReference type="Gene3D" id="2.70.50.70">
    <property type="match status" value="1"/>
</dbReference>
<accession>A0A6A6RUP6</accession>
<organism evidence="4 5">
    <name type="scientific">Massarina eburnea CBS 473.64</name>
    <dbReference type="NCBI Taxonomy" id="1395130"/>
    <lineage>
        <taxon>Eukaryota</taxon>
        <taxon>Fungi</taxon>
        <taxon>Dikarya</taxon>
        <taxon>Ascomycota</taxon>
        <taxon>Pezizomycotina</taxon>
        <taxon>Dothideomycetes</taxon>
        <taxon>Pleosporomycetidae</taxon>
        <taxon>Pleosporales</taxon>
        <taxon>Massarineae</taxon>
        <taxon>Massarinaceae</taxon>
        <taxon>Massarina</taxon>
    </lineage>
</organism>
<dbReference type="Proteomes" id="UP000799753">
    <property type="component" value="Unassembled WGS sequence"/>
</dbReference>
<feature type="domain" description="Carbohydrate-binding module family 19" evidence="3">
    <location>
        <begin position="274"/>
        <end position="323"/>
    </location>
</feature>
<sequence length="344" mass="34744">MKFSVLAALAAALMSPAYAHLIMASPKPFNNPNNSPLLPSGLDYPCRGPPVGSPTSTELKVGSNQQVTFEGSTTHGGGSCQLAITMDKTPTKDSKFKVIHSVEGGCPLTPIDFSVPAELPNGDATFAWTWFNNIGNREMYMNCASVKISGGASDNSGFDKLPDMAIANIKVGAGVGCTTLEGTDAIFPNPGKSVQKAASGKFKDLCASKTPAASGAASTPAATPVVTPVASSAAPPADAITSTIHTLVTVTGTPTGNSSVTEASPAPASPTPPAQPSATSPPATGGNASCATDGEIVCNGETQFAICNHGKAVWQPVAAGTSCKNGKIAKRAFTHRAQRTAGSV</sequence>
<protein>
    <recommendedName>
        <fullName evidence="3">Carbohydrate-binding module family 19 domain-containing protein</fullName>
    </recommendedName>
</protein>
<evidence type="ECO:0000313" key="4">
    <source>
        <dbReference type="EMBL" id="KAF2637988.1"/>
    </source>
</evidence>
<feature type="signal peptide" evidence="2">
    <location>
        <begin position="1"/>
        <end position="19"/>
    </location>
</feature>
<keyword evidence="2" id="KW-0732">Signal</keyword>
<dbReference type="AlphaFoldDB" id="A0A6A6RUP6"/>
<keyword evidence="5" id="KW-1185">Reference proteome</keyword>
<dbReference type="InterPro" id="IPR005089">
    <property type="entry name" value="CBM19"/>
</dbReference>
<proteinExistence type="predicted"/>
<gene>
    <name evidence="4" type="ORF">P280DRAFT_406031</name>
</gene>
<dbReference type="GO" id="GO:0006032">
    <property type="term" value="P:chitin catabolic process"/>
    <property type="evidence" value="ECO:0007669"/>
    <property type="project" value="InterPro"/>
</dbReference>
<evidence type="ECO:0000256" key="1">
    <source>
        <dbReference type="SAM" id="MobiDB-lite"/>
    </source>
</evidence>
<dbReference type="Pfam" id="PF03427">
    <property type="entry name" value="CBM_19"/>
    <property type="match status" value="1"/>
</dbReference>
<evidence type="ECO:0000313" key="5">
    <source>
        <dbReference type="Proteomes" id="UP000799753"/>
    </source>
</evidence>
<evidence type="ECO:0000256" key="2">
    <source>
        <dbReference type="SAM" id="SignalP"/>
    </source>
</evidence>
<feature type="chain" id="PRO_5025677228" description="Carbohydrate-binding module family 19 domain-containing protein" evidence="2">
    <location>
        <begin position="20"/>
        <end position="344"/>
    </location>
</feature>
<name>A0A6A6RUP6_9PLEO</name>